<dbReference type="PANTHER" id="PTHR21421">
    <property type="entry name" value="GUSTATORY RECEPTOR"/>
    <property type="match status" value="1"/>
</dbReference>
<dbReference type="OrthoDB" id="5800391at2759"/>
<keyword evidence="5 9" id="KW-1133">Transmembrane helix</keyword>
<evidence type="ECO:0000313" key="10">
    <source>
        <dbReference type="Proteomes" id="UP000504635"/>
    </source>
</evidence>
<dbReference type="InParanoid" id="A0A6J2YD48"/>
<accession>A0A6J2YD48</accession>
<evidence type="ECO:0000256" key="8">
    <source>
        <dbReference type="SAM" id="MobiDB-lite"/>
    </source>
</evidence>
<protein>
    <submittedName>
        <fullName evidence="11">Uncharacterized protein LOC115886322</fullName>
    </submittedName>
</protein>
<evidence type="ECO:0000256" key="9">
    <source>
        <dbReference type="SAM" id="Phobius"/>
    </source>
</evidence>
<feature type="transmembrane region" description="Helical" evidence="9">
    <location>
        <begin position="393"/>
        <end position="414"/>
    </location>
</feature>
<comment type="similarity">
    <text evidence="2">Belongs to the insect chemoreceptor superfamily. Gustatory receptor (GR) family. Gr5a subfamily.</text>
</comment>
<evidence type="ECO:0000256" key="6">
    <source>
        <dbReference type="ARBA" id="ARBA00023136"/>
    </source>
</evidence>
<evidence type="ECO:0000256" key="2">
    <source>
        <dbReference type="ARBA" id="ARBA00005327"/>
    </source>
</evidence>
<dbReference type="GeneID" id="115886322"/>
<dbReference type="AlphaFoldDB" id="A0A6J2YD48"/>
<dbReference type="Pfam" id="PF06151">
    <property type="entry name" value="Trehalose_recp"/>
    <property type="match status" value="3"/>
</dbReference>
<keyword evidence="7" id="KW-0675">Receptor</keyword>
<organism evidence="10 11">
    <name type="scientific">Sitophilus oryzae</name>
    <name type="common">Rice weevil</name>
    <name type="synonym">Curculio oryzae</name>
    <dbReference type="NCBI Taxonomy" id="7048"/>
    <lineage>
        <taxon>Eukaryota</taxon>
        <taxon>Metazoa</taxon>
        <taxon>Ecdysozoa</taxon>
        <taxon>Arthropoda</taxon>
        <taxon>Hexapoda</taxon>
        <taxon>Insecta</taxon>
        <taxon>Pterygota</taxon>
        <taxon>Neoptera</taxon>
        <taxon>Endopterygota</taxon>
        <taxon>Coleoptera</taxon>
        <taxon>Polyphaga</taxon>
        <taxon>Cucujiformia</taxon>
        <taxon>Curculionidae</taxon>
        <taxon>Dryophthorinae</taxon>
        <taxon>Sitophilus</taxon>
    </lineage>
</organism>
<keyword evidence="10" id="KW-1185">Reference proteome</keyword>
<feature type="transmembrane region" description="Helical" evidence="9">
    <location>
        <begin position="320"/>
        <end position="344"/>
    </location>
</feature>
<evidence type="ECO:0000256" key="1">
    <source>
        <dbReference type="ARBA" id="ARBA00004651"/>
    </source>
</evidence>
<dbReference type="RefSeq" id="XP_030761276.1">
    <property type="nucleotide sequence ID" value="XM_030905416.1"/>
</dbReference>
<feature type="transmembrane region" description="Helical" evidence="9">
    <location>
        <begin position="279"/>
        <end position="300"/>
    </location>
</feature>
<dbReference type="GO" id="GO:0050916">
    <property type="term" value="P:sensory perception of sweet taste"/>
    <property type="evidence" value="ECO:0007669"/>
    <property type="project" value="UniProtKB-ARBA"/>
</dbReference>
<feature type="compositionally biased region" description="Basic residues" evidence="8">
    <location>
        <begin position="115"/>
        <end position="125"/>
    </location>
</feature>
<dbReference type="InterPro" id="IPR009318">
    <property type="entry name" value="Gustatory_rcpt"/>
</dbReference>
<sequence>MFLCVLQIRKAVTNEFNVFQVAYVTRYAASTYVGLVFLELARKWNKLMRKWKEVEEEMKKYEFPKKLNRTIASSNVCIAVSGHVSRVKSVTSNPPQGVRIYHRLLYEGFLLQRKQKRKDSSKKGRLKEPRNNLAHLHQRAMEEREGTLTSARREKARIESRPTPGVEYFLHQASRIYRVAECQEDQEKAIKFFFSNLTLSHVFKYIPYSIPTSLVFQYWLFQIHFAFTYIDLFVMIISLSLASRMKQVTTNIKKTSKKEIADIEAWHQLREDYTRLSNLCHSVNATISNVILVSFLPNIFTILTQVYNSLKPRQNYVEAIYFYFSLVFLISRTAMVVICGATVYEESRRPLNILNSVSPKVYNKEITNQNVWKSIREDYVRLAKLCDLINKRLCWLIIISYLTNIYHILAQLFSSLKPMDDTFQKVYIYVSFFLLILRVTLVCFFGGGVYEEHGEIVKVLTAVPSSAYNMEVERFVSHLTTSEIVLTGRHFFKITRNLILKVASAVVTYELVLIQFNSKEFKRKN</sequence>
<keyword evidence="4 9" id="KW-0812">Transmembrane</keyword>
<dbReference type="Proteomes" id="UP000504635">
    <property type="component" value="Unplaced"/>
</dbReference>
<feature type="region of interest" description="Disordered" evidence="8">
    <location>
        <begin position="115"/>
        <end position="136"/>
    </location>
</feature>
<feature type="transmembrane region" description="Helical" evidence="9">
    <location>
        <begin position="226"/>
        <end position="243"/>
    </location>
</feature>
<comment type="subcellular location">
    <subcellularLocation>
        <location evidence="1">Cell membrane</location>
        <topology evidence="1">Multi-pass membrane protein</topology>
    </subcellularLocation>
</comment>
<evidence type="ECO:0000313" key="11">
    <source>
        <dbReference type="RefSeq" id="XP_030761276.1"/>
    </source>
</evidence>
<name>A0A6J2YD48_SITOR</name>
<proteinExistence type="inferred from homology"/>
<dbReference type="GO" id="GO:0005886">
    <property type="term" value="C:plasma membrane"/>
    <property type="evidence" value="ECO:0007669"/>
    <property type="project" value="UniProtKB-SubCell"/>
</dbReference>
<evidence type="ECO:0000256" key="7">
    <source>
        <dbReference type="ARBA" id="ARBA00023170"/>
    </source>
</evidence>
<dbReference type="GO" id="GO:0008527">
    <property type="term" value="F:taste receptor activity"/>
    <property type="evidence" value="ECO:0007669"/>
    <property type="project" value="InterPro"/>
</dbReference>
<evidence type="ECO:0000256" key="4">
    <source>
        <dbReference type="ARBA" id="ARBA00022692"/>
    </source>
</evidence>
<feature type="transmembrane region" description="Helical" evidence="9">
    <location>
        <begin position="426"/>
        <end position="450"/>
    </location>
</feature>
<evidence type="ECO:0000256" key="3">
    <source>
        <dbReference type="ARBA" id="ARBA00022475"/>
    </source>
</evidence>
<dbReference type="PANTHER" id="PTHR21421:SF29">
    <property type="entry name" value="GUSTATORY RECEPTOR 5A FOR TREHALOSE-RELATED"/>
    <property type="match status" value="1"/>
</dbReference>
<gene>
    <name evidence="11" type="primary">LOC115886322</name>
</gene>
<dbReference type="KEGG" id="soy:115886322"/>
<keyword evidence="6 9" id="KW-0472">Membrane</keyword>
<evidence type="ECO:0000256" key="5">
    <source>
        <dbReference type="ARBA" id="ARBA00022989"/>
    </source>
</evidence>
<reference evidence="11" key="1">
    <citation type="submission" date="2025-08" db="UniProtKB">
        <authorList>
            <consortium name="RefSeq"/>
        </authorList>
    </citation>
    <scope>IDENTIFICATION</scope>
    <source>
        <tissue evidence="11">Gonads</tissue>
    </source>
</reference>
<keyword evidence="3" id="KW-1003">Cell membrane</keyword>